<reference evidence="4" key="1">
    <citation type="submission" date="2016-11" db="UniProtKB">
        <authorList>
            <consortium name="WormBaseParasite"/>
        </authorList>
    </citation>
    <scope>IDENTIFICATION</scope>
</reference>
<name>A0A1I7WX31_HETBA</name>
<keyword evidence="2" id="KW-0472">Membrane</keyword>
<proteinExistence type="predicted"/>
<accession>A0A1I7WX31</accession>
<feature type="compositionally biased region" description="Low complexity" evidence="1">
    <location>
        <begin position="116"/>
        <end position="129"/>
    </location>
</feature>
<evidence type="ECO:0000256" key="2">
    <source>
        <dbReference type="SAM" id="Phobius"/>
    </source>
</evidence>
<evidence type="ECO:0000313" key="4">
    <source>
        <dbReference type="WBParaSite" id="Hba_09782"/>
    </source>
</evidence>
<keyword evidence="2" id="KW-0812">Transmembrane</keyword>
<feature type="compositionally biased region" description="Polar residues" evidence="1">
    <location>
        <begin position="137"/>
        <end position="149"/>
    </location>
</feature>
<dbReference type="AlphaFoldDB" id="A0A1I7WX31"/>
<feature type="transmembrane region" description="Helical" evidence="2">
    <location>
        <begin position="12"/>
        <end position="37"/>
    </location>
</feature>
<dbReference type="WBParaSite" id="Hba_09782">
    <property type="protein sequence ID" value="Hba_09782"/>
    <property type="gene ID" value="Hba_09782"/>
</dbReference>
<keyword evidence="3" id="KW-1185">Reference proteome</keyword>
<evidence type="ECO:0000313" key="3">
    <source>
        <dbReference type="Proteomes" id="UP000095283"/>
    </source>
</evidence>
<sequence>MYYCKNSLIYVNYLHFIFLMLKVLLLVILLVGLDLLILDILGVLHSHIFHQHLIQQLIQLILNINSICNNKYYLITVLIFHIFRRYFDSEFKLILLVAFLIKMWQQRGYPPPQPGPHHQMPSQPRYGYPPRMPPPTSVSQQQSAPSPGTQKMRLDEPSRAIVVEGDQNSLRLYSQANGSNRQEVRHLVTSRSADPKRNNFTKVSLIYIMVP</sequence>
<keyword evidence="2" id="KW-1133">Transmembrane helix</keyword>
<feature type="region of interest" description="Disordered" evidence="1">
    <location>
        <begin position="111"/>
        <end position="155"/>
    </location>
</feature>
<organism evidence="3 4">
    <name type="scientific">Heterorhabditis bacteriophora</name>
    <name type="common">Entomopathogenic nematode worm</name>
    <dbReference type="NCBI Taxonomy" id="37862"/>
    <lineage>
        <taxon>Eukaryota</taxon>
        <taxon>Metazoa</taxon>
        <taxon>Ecdysozoa</taxon>
        <taxon>Nematoda</taxon>
        <taxon>Chromadorea</taxon>
        <taxon>Rhabditida</taxon>
        <taxon>Rhabditina</taxon>
        <taxon>Rhabditomorpha</taxon>
        <taxon>Strongyloidea</taxon>
        <taxon>Heterorhabditidae</taxon>
        <taxon>Heterorhabditis</taxon>
    </lineage>
</organism>
<evidence type="ECO:0000256" key="1">
    <source>
        <dbReference type="SAM" id="MobiDB-lite"/>
    </source>
</evidence>
<dbReference type="Proteomes" id="UP000095283">
    <property type="component" value="Unplaced"/>
</dbReference>
<protein>
    <submittedName>
        <fullName evidence="4">Uncharacterized protein</fullName>
    </submittedName>
</protein>